<feature type="domain" description="Impact N-terminal" evidence="2">
    <location>
        <begin position="21"/>
        <end position="126"/>
    </location>
</feature>
<proteinExistence type="inferred from homology"/>
<protein>
    <submittedName>
        <fullName evidence="3">YigZ family protein</fullName>
    </submittedName>
</protein>
<dbReference type="Gene3D" id="3.30.230.30">
    <property type="entry name" value="Impact, N-terminal domain"/>
    <property type="match status" value="1"/>
</dbReference>
<reference evidence="3" key="1">
    <citation type="journal article" date="2021" name="PeerJ">
        <title>Extensive microbial diversity within the chicken gut microbiome revealed by metagenomics and culture.</title>
        <authorList>
            <person name="Gilroy R."/>
            <person name="Ravi A."/>
            <person name="Getino M."/>
            <person name="Pursley I."/>
            <person name="Horton D.L."/>
            <person name="Alikhan N.F."/>
            <person name="Baker D."/>
            <person name="Gharbi K."/>
            <person name="Hall N."/>
            <person name="Watson M."/>
            <person name="Adriaenssens E.M."/>
            <person name="Foster-Nyarko E."/>
            <person name="Jarju S."/>
            <person name="Secka A."/>
            <person name="Antonio M."/>
            <person name="Oren A."/>
            <person name="Chaudhuri R.R."/>
            <person name="La Ragione R."/>
            <person name="Hildebrand F."/>
            <person name="Pallen M.J."/>
        </authorList>
    </citation>
    <scope>NUCLEOTIDE SEQUENCE</scope>
    <source>
        <strain evidence="3">5134</strain>
    </source>
</reference>
<dbReference type="Pfam" id="PF01205">
    <property type="entry name" value="Impact_N"/>
    <property type="match status" value="1"/>
</dbReference>
<dbReference type="SUPFAM" id="SSF54211">
    <property type="entry name" value="Ribosomal protein S5 domain 2-like"/>
    <property type="match status" value="1"/>
</dbReference>
<dbReference type="PROSITE" id="PS00910">
    <property type="entry name" value="UPF0029"/>
    <property type="match status" value="1"/>
</dbReference>
<dbReference type="GO" id="GO:0006446">
    <property type="term" value="P:regulation of translational initiation"/>
    <property type="evidence" value="ECO:0007669"/>
    <property type="project" value="TreeGrafter"/>
</dbReference>
<dbReference type="PANTHER" id="PTHR16301">
    <property type="entry name" value="IMPACT-RELATED"/>
    <property type="match status" value="1"/>
</dbReference>
<evidence type="ECO:0000313" key="4">
    <source>
        <dbReference type="Proteomes" id="UP000886844"/>
    </source>
</evidence>
<evidence type="ECO:0000259" key="2">
    <source>
        <dbReference type="Pfam" id="PF01205"/>
    </source>
</evidence>
<dbReference type="GO" id="GO:0005737">
    <property type="term" value="C:cytoplasm"/>
    <property type="evidence" value="ECO:0007669"/>
    <property type="project" value="TreeGrafter"/>
</dbReference>
<organism evidence="3 4">
    <name type="scientific">Candidatus Alistipes intestinigallinarum</name>
    <dbReference type="NCBI Taxonomy" id="2838440"/>
    <lineage>
        <taxon>Bacteria</taxon>
        <taxon>Pseudomonadati</taxon>
        <taxon>Bacteroidota</taxon>
        <taxon>Bacteroidia</taxon>
        <taxon>Bacteroidales</taxon>
        <taxon>Rikenellaceae</taxon>
        <taxon>Alistipes</taxon>
    </lineage>
</organism>
<evidence type="ECO:0000256" key="1">
    <source>
        <dbReference type="ARBA" id="ARBA00007665"/>
    </source>
</evidence>
<comment type="similarity">
    <text evidence="1">Belongs to the IMPACT family.</text>
</comment>
<dbReference type="InterPro" id="IPR020569">
    <property type="entry name" value="UPF0029_Impact_CS"/>
</dbReference>
<evidence type="ECO:0000313" key="3">
    <source>
        <dbReference type="EMBL" id="HIY68166.1"/>
    </source>
</evidence>
<dbReference type="Proteomes" id="UP000886844">
    <property type="component" value="Unassembled WGS sequence"/>
</dbReference>
<dbReference type="EMBL" id="DXDA01000018">
    <property type="protein sequence ID" value="HIY68166.1"/>
    <property type="molecule type" value="Genomic_DNA"/>
</dbReference>
<sequence>MREDDLYRTVAAPAEAAYRERSSKFLAWIYPVRSEEEIREHLEALRKRFFDATHHCYAWRLGPRGEAFRANDDGEPSGTAGKPILGQLLSNELTDCLVVVVRYFGGTKLGVPGLIAAYRESAAAAINAAQIVERTVDRIVTVDFSYVAMNDIMRVVKELQPRIEEQTFDNLCTLRLSIRESRADLLEERLRKAGGSLREQELTN</sequence>
<gene>
    <name evidence="3" type="ORF">H9828_01970</name>
</gene>
<dbReference type="InterPro" id="IPR001498">
    <property type="entry name" value="Impact_N"/>
</dbReference>
<accession>A0A9D1YZH1</accession>
<dbReference type="InterPro" id="IPR023582">
    <property type="entry name" value="Impact"/>
</dbReference>
<reference evidence="3" key="2">
    <citation type="submission" date="2021-04" db="EMBL/GenBank/DDBJ databases">
        <authorList>
            <person name="Gilroy R."/>
        </authorList>
    </citation>
    <scope>NUCLEOTIDE SEQUENCE</scope>
    <source>
        <strain evidence="3">5134</strain>
    </source>
</reference>
<dbReference type="PANTHER" id="PTHR16301:SF20">
    <property type="entry name" value="IMPACT FAMILY MEMBER YIGZ"/>
    <property type="match status" value="1"/>
</dbReference>
<comment type="caution">
    <text evidence="3">The sequence shown here is derived from an EMBL/GenBank/DDBJ whole genome shotgun (WGS) entry which is preliminary data.</text>
</comment>
<dbReference type="InterPro" id="IPR036956">
    <property type="entry name" value="Impact_N_sf"/>
</dbReference>
<name>A0A9D1YZH1_9BACT</name>
<dbReference type="InterPro" id="IPR020568">
    <property type="entry name" value="Ribosomal_Su5_D2-typ_SF"/>
</dbReference>
<dbReference type="AlphaFoldDB" id="A0A9D1YZH1"/>